<dbReference type="RefSeq" id="WP_290247210.1">
    <property type="nucleotide sequence ID" value="NZ_JAUFQT010000001.1"/>
</dbReference>
<name>A0ABV5J4V4_9BACT</name>
<reference evidence="1 2" key="1">
    <citation type="submission" date="2024-09" db="EMBL/GenBank/DDBJ databases">
        <authorList>
            <person name="Sun Q."/>
            <person name="Mori K."/>
        </authorList>
    </citation>
    <scope>NUCLEOTIDE SEQUENCE [LARGE SCALE GENOMIC DNA]</scope>
    <source>
        <strain evidence="1 2">CECT 7682</strain>
    </source>
</reference>
<evidence type="ECO:0000313" key="2">
    <source>
        <dbReference type="Proteomes" id="UP001589654"/>
    </source>
</evidence>
<gene>
    <name evidence="1" type="ORF">ACFFUR_08510</name>
</gene>
<dbReference type="Proteomes" id="UP001589654">
    <property type="component" value="Unassembled WGS sequence"/>
</dbReference>
<dbReference type="PROSITE" id="PS51257">
    <property type="entry name" value="PROKAR_LIPOPROTEIN"/>
    <property type="match status" value="1"/>
</dbReference>
<evidence type="ECO:0000313" key="1">
    <source>
        <dbReference type="EMBL" id="MFB9211845.1"/>
    </source>
</evidence>
<proteinExistence type="predicted"/>
<dbReference type="EMBL" id="JBHMEW010000054">
    <property type="protein sequence ID" value="MFB9211845.1"/>
    <property type="molecule type" value="Genomic_DNA"/>
</dbReference>
<sequence>MKLIIQIHAIFLLICVLISCGSDKESSSNNQFEEVKVSAPSLENVTFKPISFTNAYPDAILELYSPLENESFEEGKVSFEFNIKNFPFENGIKGFQLKMILNGNDPVGYNMPIFNQEFEKGTYRAVAYLVDENGMALKEYGNYVDRDFTVGGSQPFPESGEPFLALNSPVNDQEFEKGEPVIVDFLLIGGDLEEEGLQVEIAINDKKYTLQKVVPVEINGLPKGFFDLKVTLKEKNGEELKGAFSQVQKEIIIN</sequence>
<protein>
    <submittedName>
        <fullName evidence="1">Uncharacterized protein</fullName>
    </submittedName>
</protein>
<keyword evidence="2" id="KW-1185">Reference proteome</keyword>
<accession>A0ABV5J4V4</accession>
<organism evidence="1 2">
    <name type="scientific">Echinicola jeungdonensis</name>
    <dbReference type="NCBI Taxonomy" id="709343"/>
    <lineage>
        <taxon>Bacteria</taxon>
        <taxon>Pseudomonadati</taxon>
        <taxon>Bacteroidota</taxon>
        <taxon>Cytophagia</taxon>
        <taxon>Cytophagales</taxon>
        <taxon>Cyclobacteriaceae</taxon>
        <taxon>Echinicola</taxon>
    </lineage>
</organism>
<comment type="caution">
    <text evidence="1">The sequence shown here is derived from an EMBL/GenBank/DDBJ whole genome shotgun (WGS) entry which is preliminary data.</text>
</comment>